<gene>
    <name evidence="3" type="ORF">PTE31013_03925</name>
</gene>
<evidence type="ECO:0000259" key="2">
    <source>
        <dbReference type="Pfam" id="PF18796"/>
    </source>
</evidence>
<protein>
    <recommendedName>
        <fullName evidence="2">Large polyvalent protein-associated domain-containing protein</fullName>
    </recommendedName>
</protein>
<evidence type="ECO:0000256" key="1">
    <source>
        <dbReference type="SAM" id="Coils"/>
    </source>
</evidence>
<keyword evidence="4" id="KW-1185">Reference proteome</keyword>
<feature type="coiled-coil region" evidence="1">
    <location>
        <begin position="176"/>
        <end position="203"/>
    </location>
</feature>
<dbReference type="InterPro" id="IPR041047">
    <property type="entry name" value="LPD1"/>
</dbReference>
<dbReference type="Proteomes" id="UP000334380">
    <property type="component" value="Unassembled WGS sequence"/>
</dbReference>
<accession>A0A5E4XI38</accession>
<dbReference type="OrthoDB" id="8968783at2"/>
<evidence type="ECO:0000313" key="3">
    <source>
        <dbReference type="EMBL" id="VVE35963.1"/>
    </source>
</evidence>
<dbReference type="Pfam" id="PF18796">
    <property type="entry name" value="LPD1"/>
    <property type="match status" value="1"/>
</dbReference>
<dbReference type="RefSeq" id="WP_150614360.1">
    <property type="nucleotide sequence ID" value="NZ_CABPRU010000011.1"/>
</dbReference>
<sequence>MNQATIATSSDPRQLSLLSAEPPKRVPLELNDPKSANYRYADTGYIAGSRKEEAASKVILRAKKEGLRVHARTIDWDDLESNPREAKALITKSNLFGAVDWDSLRAAGLEPGAGYLIDRVYAAIGNEPDQDAPQARKDYTFGLQMLRDRLEVCKKVDDVLAALAEFREEFDGIKLVQQEADEIRILMARREELGEQRAELQRVSDEAYKAYQEASANYLVVDREVERRNRRGWKVAPELDARWKSAKAVEKARQDEWVSLCQEGKDGRRRGIDEQLTAIRRQAEAVYARAKARNLIESRFHRALNLMGGRLVKVLWYRSAVKGSEAFAKHVAAARTGLVADWSWAETSVSRAPRVTKESVRFQFKVADRYARVGGRNVIPGSTAELKEMFGLRDVQSGNWVLRDVVSGKFHTEQTATAFADLADLMGIADRDISHGGRLAVAFGARGKGATGAKGGAPMAHYELIHRVVNVTKEKGGGALGHEWFHALDNLIVEIVTGKPGSLEFATANPEMLPAGGLRNAFRELRVAMTSGNHQATQILTYTSEDVKLASRNVRPSSATKIARLIRDASNLGEALQGLEQVFGLQPGQVPAGRSKSNYLGWRRIAIAHHGGNPDGGEIEVRCGPKMSSFMAEAVKLDGKGKPYFTEIYEMAARAFQAWIEDRLAEQGRRNDYLSVFADNKFHIDALTGIEWKPYPEGEERQRINAAFDGLAAAVRECLKA</sequence>
<keyword evidence="1" id="KW-0175">Coiled coil</keyword>
<reference evidence="3 4" key="1">
    <citation type="submission" date="2019-08" db="EMBL/GenBank/DDBJ databases">
        <authorList>
            <person name="Peeters C."/>
        </authorList>
    </citation>
    <scope>NUCLEOTIDE SEQUENCE [LARGE SCALE GENOMIC DNA]</scope>
    <source>
        <strain evidence="3 4">LMG 31013</strain>
    </source>
</reference>
<evidence type="ECO:0000313" key="4">
    <source>
        <dbReference type="Proteomes" id="UP000334380"/>
    </source>
</evidence>
<feature type="domain" description="Large polyvalent protein-associated" evidence="2">
    <location>
        <begin position="640"/>
        <end position="716"/>
    </location>
</feature>
<dbReference type="EMBL" id="CABPRU010000011">
    <property type="protein sequence ID" value="VVE35963.1"/>
    <property type="molecule type" value="Genomic_DNA"/>
</dbReference>
<organism evidence="3 4">
    <name type="scientific">Pandoraea terrigena</name>
    <dbReference type="NCBI Taxonomy" id="2508292"/>
    <lineage>
        <taxon>Bacteria</taxon>
        <taxon>Pseudomonadati</taxon>
        <taxon>Pseudomonadota</taxon>
        <taxon>Betaproteobacteria</taxon>
        <taxon>Burkholderiales</taxon>
        <taxon>Burkholderiaceae</taxon>
        <taxon>Pandoraea</taxon>
    </lineage>
</organism>
<proteinExistence type="predicted"/>
<name>A0A5E4XI38_9BURK</name>
<dbReference type="AlphaFoldDB" id="A0A5E4XI38"/>